<protein>
    <submittedName>
        <fullName evidence="1">Uncharacterized protein</fullName>
    </submittedName>
</protein>
<keyword evidence="2" id="KW-1185">Reference proteome</keyword>
<reference evidence="1 2" key="1">
    <citation type="submission" date="2020-04" db="EMBL/GenBank/DDBJ databases">
        <title>Flammeovirga sp. SR4, a novel species isolated from seawater.</title>
        <authorList>
            <person name="Wang X."/>
        </authorList>
    </citation>
    <scope>NUCLEOTIDE SEQUENCE [LARGE SCALE GENOMIC DNA]</scope>
    <source>
        <strain evidence="1 2">SR4</strain>
    </source>
</reference>
<dbReference type="AlphaFoldDB" id="A0A7X8SRA1"/>
<organism evidence="1 2">
    <name type="scientific">Flammeovirga agarivorans</name>
    <dbReference type="NCBI Taxonomy" id="2726742"/>
    <lineage>
        <taxon>Bacteria</taxon>
        <taxon>Pseudomonadati</taxon>
        <taxon>Bacteroidota</taxon>
        <taxon>Cytophagia</taxon>
        <taxon>Cytophagales</taxon>
        <taxon>Flammeovirgaceae</taxon>
        <taxon>Flammeovirga</taxon>
    </lineage>
</organism>
<gene>
    <name evidence="1" type="ORF">HGP29_27315</name>
</gene>
<comment type="caution">
    <text evidence="1">The sequence shown here is derived from an EMBL/GenBank/DDBJ whole genome shotgun (WGS) entry which is preliminary data.</text>
</comment>
<dbReference type="EMBL" id="JABAIL010000016">
    <property type="protein sequence ID" value="NLR94946.1"/>
    <property type="molecule type" value="Genomic_DNA"/>
</dbReference>
<sequence>MIKLYRYTQGNVLNSEFGFPDISKPILSEFEVITETDKGYWIKPYKKDDGITFTSGVYFFNKKWVPKEGVNLFAFTEKNKAMFNLKKRTEKRIKILQRQMLLSKMTLRMVENESV</sequence>
<evidence type="ECO:0000313" key="2">
    <source>
        <dbReference type="Proteomes" id="UP000585050"/>
    </source>
</evidence>
<dbReference type="RefSeq" id="WP_168885655.1">
    <property type="nucleotide sequence ID" value="NZ_JABAIL010000016.1"/>
</dbReference>
<proteinExistence type="predicted"/>
<evidence type="ECO:0000313" key="1">
    <source>
        <dbReference type="EMBL" id="NLR94946.1"/>
    </source>
</evidence>
<name>A0A7X8SRA1_9BACT</name>
<dbReference type="Proteomes" id="UP000585050">
    <property type="component" value="Unassembled WGS sequence"/>
</dbReference>
<accession>A0A7X8SRA1</accession>